<protein>
    <submittedName>
        <fullName evidence="1">Transposase</fullName>
    </submittedName>
</protein>
<dbReference type="AlphaFoldDB" id="A0A4S7KEF0"/>
<dbReference type="RefSeq" id="WP_077255456.1">
    <property type="nucleotide sequence ID" value="NZ_CP029384.2"/>
</dbReference>
<dbReference type="EMBL" id="SSUJ01000001">
    <property type="protein sequence ID" value="THI34671.1"/>
    <property type="molecule type" value="Genomic_DNA"/>
</dbReference>
<dbReference type="InterPro" id="IPR001584">
    <property type="entry name" value="Integrase_cat-core"/>
</dbReference>
<comment type="caution">
    <text evidence="1">The sequence shown here is derived from an EMBL/GenBank/DDBJ whole genome shotgun (WGS) entry which is preliminary data.</text>
</comment>
<name>A0A4S7KEF0_KLEPN</name>
<accession>A0A4S7KEF0</accession>
<dbReference type="Pfam" id="PF13683">
    <property type="entry name" value="rve_3"/>
    <property type="match status" value="1"/>
</dbReference>
<evidence type="ECO:0000313" key="1">
    <source>
        <dbReference type="EMBL" id="THI34671.1"/>
    </source>
</evidence>
<organism evidence="1 2">
    <name type="scientific">Klebsiella pneumoniae subsp. pneumoniae</name>
    <dbReference type="NCBI Taxonomy" id="72407"/>
    <lineage>
        <taxon>Bacteria</taxon>
        <taxon>Pseudomonadati</taxon>
        <taxon>Pseudomonadota</taxon>
        <taxon>Gammaproteobacteria</taxon>
        <taxon>Enterobacterales</taxon>
        <taxon>Enterobacteriaceae</taxon>
        <taxon>Klebsiella/Raoultella group</taxon>
        <taxon>Klebsiella</taxon>
        <taxon>Klebsiella pneumoniae complex</taxon>
    </lineage>
</organism>
<dbReference type="Proteomes" id="UP000304895">
    <property type="component" value="Unassembled WGS sequence"/>
</dbReference>
<evidence type="ECO:0000313" key="2">
    <source>
        <dbReference type="Proteomes" id="UP000304895"/>
    </source>
</evidence>
<proteinExistence type="predicted"/>
<reference evidence="1 2" key="1">
    <citation type="submission" date="2019-04" db="EMBL/GenBank/DDBJ databases">
        <authorList>
            <person name="Fouts D."/>
            <person name="Sutton G."/>
            <person name="Singh I."/>
            <person name="Nguyen K."/>
        </authorList>
    </citation>
    <scope>NUCLEOTIDE SEQUENCE [LARGE SCALE GENOMIC DNA]</scope>
    <source>
        <strain evidence="1 2">55</strain>
    </source>
</reference>
<gene>
    <name evidence="1" type="ORF">E9161_02610</name>
</gene>
<sequence length="34" mass="4303">MRDERLNIHWFLPLQNAQDKFDKWCGEYNDERPH</sequence>
<dbReference type="GO" id="GO:0015074">
    <property type="term" value="P:DNA integration"/>
    <property type="evidence" value="ECO:0007669"/>
    <property type="project" value="InterPro"/>
</dbReference>